<proteinExistence type="predicted"/>
<name>A0AAD6TBT9_9AGAR</name>
<gene>
    <name evidence="2" type="ORF">C8F04DRAFT_1176173</name>
</gene>
<feature type="region of interest" description="Disordered" evidence="1">
    <location>
        <begin position="1"/>
        <end position="23"/>
    </location>
</feature>
<comment type="caution">
    <text evidence="2">The sequence shown here is derived from an EMBL/GenBank/DDBJ whole genome shotgun (WGS) entry which is preliminary data.</text>
</comment>
<feature type="region of interest" description="Disordered" evidence="1">
    <location>
        <begin position="243"/>
        <end position="295"/>
    </location>
</feature>
<evidence type="ECO:0000256" key="1">
    <source>
        <dbReference type="SAM" id="MobiDB-lite"/>
    </source>
</evidence>
<dbReference type="AlphaFoldDB" id="A0AAD6TBT9"/>
<accession>A0AAD6TBT9</accession>
<feature type="compositionally biased region" description="Basic and acidic residues" evidence="1">
    <location>
        <begin position="245"/>
        <end position="254"/>
    </location>
</feature>
<evidence type="ECO:0000313" key="3">
    <source>
        <dbReference type="Proteomes" id="UP001218188"/>
    </source>
</evidence>
<reference evidence="2" key="1">
    <citation type="submission" date="2023-03" db="EMBL/GenBank/DDBJ databases">
        <title>Massive genome expansion in bonnet fungi (Mycena s.s.) driven by repeated elements and novel gene families across ecological guilds.</title>
        <authorList>
            <consortium name="Lawrence Berkeley National Laboratory"/>
            <person name="Harder C.B."/>
            <person name="Miyauchi S."/>
            <person name="Viragh M."/>
            <person name="Kuo A."/>
            <person name="Thoen E."/>
            <person name="Andreopoulos B."/>
            <person name="Lu D."/>
            <person name="Skrede I."/>
            <person name="Drula E."/>
            <person name="Henrissat B."/>
            <person name="Morin E."/>
            <person name="Kohler A."/>
            <person name="Barry K."/>
            <person name="LaButti K."/>
            <person name="Morin E."/>
            <person name="Salamov A."/>
            <person name="Lipzen A."/>
            <person name="Mereny Z."/>
            <person name="Hegedus B."/>
            <person name="Baldrian P."/>
            <person name="Stursova M."/>
            <person name="Weitz H."/>
            <person name="Taylor A."/>
            <person name="Grigoriev I.V."/>
            <person name="Nagy L.G."/>
            <person name="Martin F."/>
            <person name="Kauserud H."/>
        </authorList>
    </citation>
    <scope>NUCLEOTIDE SEQUENCE</scope>
    <source>
        <strain evidence="2">CBHHK200</strain>
    </source>
</reference>
<feature type="compositionally biased region" description="Basic and acidic residues" evidence="1">
    <location>
        <begin position="264"/>
        <end position="273"/>
    </location>
</feature>
<keyword evidence="3" id="KW-1185">Reference proteome</keyword>
<feature type="region of interest" description="Disordered" evidence="1">
    <location>
        <begin position="37"/>
        <end position="71"/>
    </location>
</feature>
<dbReference type="Proteomes" id="UP001218188">
    <property type="component" value="Unassembled WGS sequence"/>
</dbReference>
<feature type="compositionally biased region" description="Basic and acidic residues" evidence="1">
    <location>
        <begin position="7"/>
        <end position="16"/>
    </location>
</feature>
<protein>
    <submittedName>
        <fullName evidence="2">Uncharacterized protein</fullName>
    </submittedName>
</protein>
<sequence length="295" mass="32054">MLISRSRFSENPRDVPNRGGVGQMSCMERCGNKLQLVPGVGDMGDGNASDSSSVPPSDTRRDRISRLPRQLPRSSYSSRVMKFGVARSTFASHSRSHSAREVVFVDSHEVTGDGKGGEIGDGQRIGTGTSTTVSEDLGLEVFFRAFFTCLTLCFTVLRRFLRLLESRRNLFCVGGGDSGSGARAPLREYGRENLDTWDVGVRGRRICRRTGEGHGCGDGDGDSALREGAGVAGSLSSDWDWSVTSRKEGRRNGEVARTGGRGWKGVDGREMEIAKGASPYFPEDGREEETAKERS</sequence>
<evidence type="ECO:0000313" key="2">
    <source>
        <dbReference type="EMBL" id="KAJ7042521.1"/>
    </source>
</evidence>
<dbReference type="EMBL" id="JARJCM010000012">
    <property type="protein sequence ID" value="KAJ7042521.1"/>
    <property type="molecule type" value="Genomic_DNA"/>
</dbReference>
<organism evidence="2 3">
    <name type="scientific">Mycena alexandri</name>
    <dbReference type="NCBI Taxonomy" id="1745969"/>
    <lineage>
        <taxon>Eukaryota</taxon>
        <taxon>Fungi</taxon>
        <taxon>Dikarya</taxon>
        <taxon>Basidiomycota</taxon>
        <taxon>Agaricomycotina</taxon>
        <taxon>Agaricomycetes</taxon>
        <taxon>Agaricomycetidae</taxon>
        <taxon>Agaricales</taxon>
        <taxon>Marasmiineae</taxon>
        <taxon>Mycenaceae</taxon>
        <taxon>Mycena</taxon>
    </lineage>
</organism>